<evidence type="ECO:0000313" key="2">
    <source>
        <dbReference type="EMBL" id="VDP00654.1"/>
    </source>
</evidence>
<feature type="compositionally biased region" description="Polar residues" evidence="1">
    <location>
        <begin position="108"/>
        <end position="118"/>
    </location>
</feature>
<reference evidence="2 3" key="2">
    <citation type="submission" date="2018-11" db="EMBL/GenBank/DDBJ databases">
        <authorList>
            <consortium name="Pathogen Informatics"/>
        </authorList>
    </citation>
    <scope>NUCLEOTIDE SEQUENCE [LARGE SCALE GENOMIC DNA]</scope>
</reference>
<proteinExistence type="predicted"/>
<organism evidence="4">
    <name type="scientific">Soboliphyme baturini</name>
    <dbReference type="NCBI Taxonomy" id="241478"/>
    <lineage>
        <taxon>Eukaryota</taxon>
        <taxon>Metazoa</taxon>
        <taxon>Ecdysozoa</taxon>
        <taxon>Nematoda</taxon>
        <taxon>Enoplea</taxon>
        <taxon>Dorylaimia</taxon>
        <taxon>Dioctophymatida</taxon>
        <taxon>Dioctophymatoidea</taxon>
        <taxon>Soboliphymatidae</taxon>
        <taxon>Soboliphyme</taxon>
    </lineage>
</organism>
<reference evidence="4" key="1">
    <citation type="submission" date="2016-06" db="UniProtKB">
        <authorList>
            <consortium name="WormBaseParasite"/>
        </authorList>
    </citation>
    <scope>IDENTIFICATION</scope>
</reference>
<dbReference type="WBParaSite" id="SBAD_0000344001-mRNA-1">
    <property type="protein sequence ID" value="SBAD_0000344001-mRNA-1"/>
    <property type="gene ID" value="SBAD_0000344001"/>
</dbReference>
<dbReference type="EMBL" id="UZAM01007667">
    <property type="protein sequence ID" value="VDP00654.1"/>
    <property type="molecule type" value="Genomic_DNA"/>
</dbReference>
<name>A0A183II41_9BILA</name>
<dbReference type="AlphaFoldDB" id="A0A183II41"/>
<accession>A0A183II41</accession>
<evidence type="ECO:0000313" key="3">
    <source>
        <dbReference type="Proteomes" id="UP000270296"/>
    </source>
</evidence>
<sequence>MKNSALNHVTNAAFEDKRKIVFAIHARVRVCVKKQAHTVDCHRRHSAVASRLEIGGRMAPIAPRRKLNGVDICTACANSLMINATPGCETRNSSETKDRTQKMHAPANSKNVPSQEVT</sequence>
<keyword evidence="3" id="KW-1185">Reference proteome</keyword>
<feature type="region of interest" description="Disordered" evidence="1">
    <location>
        <begin position="86"/>
        <end position="118"/>
    </location>
</feature>
<gene>
    <name evidence="2" type="ORF">SBAD_LOCUS3286</name>
</gene>
<feature type="compositionally biased region" description="Basic and acidic residues" evidence="1">
    <location>
        <begin position="92"/>
        <end position="101"/>
    </location>
</feature>
<evidence type="ECO:0000313" key="4">
    <source>
        <dbReference type="WBParaSite" id="SBAD_0000344001-mRNA-1"/>
    </source>
</evidence>
<dbReference type="Proteomes" id="UP000270296">
    <property type="component" value="Unassembled WGS sequence"/>
</dbReference>
<evidence type="ECO:0000256" key="1">
    <source>
        <dbReference type="SAM" id="MobiDB-lite"/>
    </source>
</evidence>
<protein>
    <submittedName>
        <fullName evidence="2 4">Uncharacterized protein</fullName>
    </submittedName>
</protein>